<dbReference type="PIRSF" id="PIRSF037240">
    <property type="entry name" value="RNA_polIII_Trep_MAF1"/>
    <property type="match status" value="1"/>
</dbReference>
<dbReference type="GO" id="GO:0000994">
    <property type="term" value="F:RNA polymerase III core binding"/>
    <property type="evidence" value="ECO:0007669"/>
    <property type="project" value="TreeGrafter"/>
</dbReference>
<keyword evidence="4" id="KW-1185">Reference proteome</keyword>
<dbReference type="PANTHER" id="PTHR22504">
    <property type="entry name" value="REPRESSOR OF RNA POLYMERASE III TRANSCRIPTION MAF1"/>
    <property type="match status" value="1"/>
</dbReference>
<keyword evidence="1" id="KW-0539">Nucleus</keyword>
<sequence>MKYLPLRDFQPVTNALNFSKPDLHVIGGCDVYTTKAAGQDKKLYKTIENDLESQHESLVRLSASLSPPPRPAASDDGRSDGSDRRHSSVRARSLGPPSIDLSRNSPFGSLSKISARRTFAYMIATLNASHPDYDFSHTLRPSDFHKERSLQKIMLRFDSTMQNLRPSRNSLAPGAYYHVPPSSRLANAAPPFGSSFGSDVWSPRMWAVLDKEMSLRQCEKYSYSPARDPFDGEEGALWSIHYFFFNKQKKRVCYLYLRGLSVLSHSPVNAPTALFGFSRGQRRKASSISVGEGATKRAKYWFGGSSNARGYDGEGEDDDDEMVEDDPDDDEYEVPYMDLDDIRTGLADGYYDPDLGCVDFTMM</sequence>
<keyword evidence="1" id="KW-0804">Transcription</keyword>
<evidence type="ECO:0000256" key="1">
    <source>
        <dbReference type="PIRNR" id="PIRNR037240"/>
    </source>
</evidence>
<dbReference type="InterPro" id="IPR015257">
    <property type="entry name" value="Maf1"/>
</dbReference>
<dbReference type="FunFam" id="3.40.1000.50:FF:000004">
    <property type="entry name" value="Repressor of RNA polymerase III transcription MAF1"/>
    <property type="match status" value="1"/>
</dbReference>
<proteinExistence type="inferred from homology"/>
<comment type="caution">
    <text evidence="3">The sequence shown here is derived from an EMBL/GenBank/DDBJ whole genome shotgun (WGS) entry which is preliminary data.</text>
</comment>
<feature type="region of interest" description="Disordered" evidence="2">
    <location>
        <begin position="62"/>
        <end position="101"/>
    </location>
</feature>
<comment type="function">
    <text evidence="1">Mediator of diverse signals that repress RNA polymerase III transcription. Inhibits the de novo assembly of TFIIIB onto DNA.</text>
</comment>
<accession>A0AAV9PB43</accession>
<comment type="similarity">
    <text evidence="1">Belongs to the MAF1 family.</text>
</comment>
<reference evidence="3 4" key="1">
    <citation type="submission" date="2023-08" db="EMBL/GenBank/DDBJ databases">
        <title>Black Yeasts Isolated from many extreme environments.</title>
        <authorList>
            <person name="Coleine C."/>
            <person name="Stajich J.E."/>
            <person name="Selbmann L."/>
        </authorList>
    </citation>
    <scope>NUCLEOTIDE SEQUENCE [LARGE SCALE GENOMIC DNA]</scope>
    <source>
        <strain evidence="3 4">CCFEE 5935</strain>
    </source>
</reference>
<dbReference type="GO" id="GO:0016480">
    <property type="term" value="P:negative regulation of transcription by RNA polymerase III"/>
    <property type="evidence" value="ECO:0007669"/>
    <property type="project" value="UniProtKB-UniRule"/>
</dbReference>
<keyword evidence="1" id="KW-0678">Repressor</keyword>
<dbReference type="InterPro" id="IPR038564">
    <property type="entry name" value="Maf1_sf"/>
</dbReference>
<dbReference type="Pfam" id="PF09174">
    <property type="entry name" value="Maf1"/>
    <property type="match status" value="1"/>
</dbReference>
<name>A0AAV9PB43_9PEZI</name>
<organism evidence="3 4">
    <name type="scientific">Saxophila tyrrhenica</name>
    <dbReference type="NCBI Taxonomy" id="1690608"/>
    <lineage>
        <taxon>Eukaryota</taxon>
        <taxon>Fungi</taxon>
        <taxon>Dikarya</taxon>
        <taxon>Ascomycota</taxon>
        <taxon>Pezizomycotina</taxon>
        <taxon>Dothideomycetes</taxon>
        <taxon>Dothideomycetidae</taxon>
        <taxon>Mycosphaerellales</taxon>
        <taxon>Extremaceae</taxon>
        <taxon>Saxophila</taxon>
    </lineage>
</organism>
<dbReference type="PANTHER" id="PTHR22504:SF0">
    <property type="entry name" value="REPRESSOR OF RNA POLYMERASE III TRANSCRIPTION MAF1 HOMOLOG"/>
    <property type="match status" value="1"/>
</dbReference>
<dbReference type="Gene3D" id="3.40.1000.50">
    <property type="entry name" value="Repressor of RNA polymerase III transcription Maf1"/>
    <property type="match status" value="1"/>
</dbReference>
<dbReference type="GeneID" id="89926327"/>
<protein>
    <recommendedName>
        <fullName evidence="1">Repressor of RNA polymerase III transcription MAF1</fullName>
    </recommendedName>
</protein>
<feature type="compositionally biased region" description="Basic and acidic residues" evidence="2">
    <location>
        <begin position="73"/>
        <end position="86"/>
    </location>
</feature>
<feature type="region of interest" description="Disordered" evidence="2">
    <location>
        <begin position="308"/>
        <end position="331"/>
    </location>
</feature>
<dbReference type="AlphaFoldDB" id="A0AAV9PB43"/>
<evidence type="ECO:0000256" key="2">
    <source>
        <dbReference type="SAM" id="MobiDB-lite"/>
    </source>
</evidence>
<dbReference type="Proteomes" id="UP001337655">
    <property type="component" value="Unassembled WGS sequence"/>
</dbReference>
<keyword evidence="1" id="KW-0805">Transcription regulation</keyword>
<evidence type="ECO:0000313" key="3">
    <source>
        <dbReference type="EMBL" id="KAK5170396.1"/>
    </source>
</evidence>
<dbReference type="EMBL" id="JAVRRT010000007">
    <property type="protein sequence ID" value="KAK5170396.1"/>
    <property type="molecule type" value="Genomic_DNA"/>
</dbReference>
<gene>
    <name evidence="3" type="primary">MAF1</name>
    <name evidence="3" type="ORF">LTR77_004983</name>
</gene>
<evidence type="ECO:0000313" key="4">
    <source>
        <dbReference type="Proteomes" id="UP001337655"/>
    </source>
</evidence>
<dbReference type="RefSeq" id="XP_064659594.1">
    <property type="nucleotide sequence ID" value="XM_064802233.1"/>
</dbReference>
<dbReference type="GO" id="GO:0005634">
    <property type="term" value="C:nucleus"/>
    <property type="evidence" value="ECO:0007669"/>
    <property type="project" value="UniProtKB-SubCell"/>
</dbReference>
<comment type="subcellular location">
    <subcellularLocation>
        <location evidence="1">Nucleus</location>
    </subcellularLocation>
</comment>
<feature type="compositionally biased region" description="Acidic residues" evidence="2">
    <location>
        <begin position="313"/>
        <end position="331"/>
    </location>
</feature>